<comment type="caution">
    <text evidence="2">The sequence shown here is derived from an EMBL/GenBank/DDBJ whole genome shotgun (WGS) entry which is preliminary data.</text>
</comment>
<name>A0ABX1GSN9_9FLAO</name>
<dbReference type="InterPro" id="IPR050902">
    <property type="entry name" value="ABC_Transporter_SBP"/>
</dbReference>
<organism evidence="2 3">
    <name type="scientific">Croceivirga thetidis</name>
    <dbReference type="NCBI Taxonomy" id="2721623"/>
    <lineage>
        <taxon>Bacteria</taxon>
        <taxon>Pseudomonadati</taxon>
        <taxon>Bacteroidota</taxon>
        <taxon>Flavobacteriia</taxon>
        <taxon>Flavobacteriales</taxon>
        <taxon>Flavobacteriaceae</taxon>
        <taxon>Croceivirga</taxon>
    </lineage>
</organism>
<dbReference type="Pfam" id="PF01497">
    <property type="entry name" value="Peripla_BP_2"/>
    <property type="match status" value="1"/>
</dbReference>
<dbReference type="RefSeq" id="WP_168552817.1">
    <property type="nucleotide sequence ID" value="NZ_JAAWWL010000002.1"/>
</dbReference>
<accession>A0ABX1GSN9</accession>
<protein>
    <submittedName>
        <fullName evidence="2">ABC transporter substrate-binding protein</fullName>
    </submittedName>
</protein>
<evidence type="ECO:0000313" key="3">
    <source>
        <dbReference type="Proteomes" id="UP000718451"/>
    </source>
</evidence>
<dbReference type="PANTHER" id="PTHR30535:SF34">
    <property type="entry name" value="MOLYBDATE-BINDING PROTEIN MOLA"/>
    <property type="match status" value="1"/>
</dbReference>
<proteinExistence type="predicted"/>
<keyword evidence="3" id="KW-1185">Reference proteome</keyword>
<sequence>MPKNIIPVFAFLFILLGCKREVSKNEQENPSDTYTIEFAKGFSVKQFDSYTVIEVLEPWPNSDKTLKYLVVEKEKLAALSFPKDAYDAIVTTPISKLVVTSTTHIPALESLESLDKLVGFPNTQYISSLPARKGIKEGRIKDLGQNENLNTEMTLALQPDLVVGFAITNENQSYDVLKRANIPVVFNGDWVERTPLGKAEWIKFFGVLLNKEKEASELFETIKSDYQNAKSLASQATSKPKILSGALYKDVWYAPAGGSWAARFLKDANTEYLYESSEGAGSLSLSLETVLENSDEAEIWISPSQFTSYNEMENSNEHYTQFRPFKNKTIFTFAATKGPTGGLLYYELAPQRPDLVLKDLVKITHPELLPDYSPFFFTPLQ</sequence>
<dbReference type="SUPFAM" id="SSF53807">
    <property type="entry name" value="Helical backbone' metal receptor"/>
    <property type="match status" value="1"/>
</dbReference>
<dbReference type="EMBL" id="JAAWWL010000002">
    <property type="protein sequence ID" value="NKI32629.1"/>
    <property type="molecule type" value="Genomic_DNA"/>
</dbReference>
<evidence type="ECO:0000313" key="2">
    <source>
        <dbReference type="EMBL" id="NKI32629.1"/>
    </source>
</evidence>
<dbReference type="PROSITE" id="PS50983">
    <property type="entry name" value="FE_B12_PBP"/>
    <property type="match status" value="1"/>
</dbReference>
<dbReference type="InterPro" id="IPR002491">
    <property type="entry name" value="ABC_transptr_periplasmic_BD"/>
</dbReference>
<reference evidence="2 3" key="1">
    <citation type="submission" date="2020-04" db="EMBL/GenBank/DDBJ databases">
        <authorList>
            <person name="Yoon J."/>
        </authorList>
    </citation>
    <scope>NUCLEOTIDE SEQUENCE [LARGE SCALE GENOMIC DNA]</scope>
    <source>
        <strain evidence="2 3">DJ-13</strain>
    </source>
</reference>
<dbReference type="PANTHER" id="PTHR30535">
    <property type="entry name" value="VITAMIN B12-BINDING PROTEIN"/>
    <property type="match status" value="1"/>
</dbReference>
<dbReference type="Proteomes" id="UP000718451">
    <property type="component" value="Unassembled WGS sequence"/>
</dbReference>
<dbReference type="PROSITE" id="PS51257">
    <property type="entry name" value="PROKAR_LIPOPROTEIN"/>
    <property type="match status" value="1"/>
</dbReference>
<evidence type="ECO:0000259" key="1">
    <source>
        <dbReference type="PROSITE" id="PS50983"/>
    </source>
</evidence>
<feature type="domain" description="Fe/B12 periplasmic-binding" evidence="1">
    <location>
        <begin position="96"/>
        <end position="368"/>
    </location>
</feature>
<gene>
    <name evidence="2" type="ORF">HCU67_11795</name>
</gene>
<dbReference type="Gene3D" id="3.40.50.1980">
    <property type="entry name" value="Nitrogenase molybdenum iron protein domain"/>
    <property type="match status" value="2"/>
</dbReference>